<dbReference type="NCBIfam" id="TIGR00104">
    <property type="entry name" value="tRNA_TsaA"/>
    <property type="match status" value="1"/>
</dbReference>
<keyword evidence="5" id="KW-1185">Reference proteome</keyword>
<evidence type="ECO:0000313" key="4">
    <source>
        <dbReference type="EMBL" id="MFD0967005.1"/>
    </source>
</evidence>
<dbReference type="PROSITE" id="PS01318">
    <property type="entry name" value="TSAA_1"/>
    <property type="match status" value="1"/>
</dbReference>
<dbReference type="PROSITE" id="PS51668">
    <property type="entry name" value="TSAA_2"/>
    <property type="match status" value="1"/>
</dbReference>
<dbReference type="Pfam" id="PF01980">
    <property type="entry name" value="TrmO_N"/>
    <property type="match status" value="1"/>
</dbReference>
<evidence type="ECO:0000256" key="2">
    <source>
        <dbReference type="ARBA" id="ARBA00033753"/>
    </source>
</evidence>
<accession>A0ABW3IBG7</accession>
<dbReference type="Pfam" id="PF18389">
    <property type="entry name" value="TrmO_C"/>
    <property type="match status" value="1"/>
</dbReference>
<protein>
    <submittedName>
        <fullName evidence="4">tRNA (N6-threonylcarbamoyladenosine(37)-N6)-methyltransferase TrmO</fullName>
    </submittedName>
</protein>
<gene>
    <name evidence="4" type="primary">tsaA</name>
    <name evidence="4" type="ORF">ACFQ02_09245</name>
</gene>
<comment type="caution">
    <text evidence="4">The sequence shown here is derived from an EMBL/GenBank/DDBJ whole genome shotgun (WGS) entry which is preliminary data.</text>
</comment>
<name>A0ABW3IBG7_9PAST</name>
<dbReference type="Proteomes" id="UP001596996">
    <property type="component" value="Unassembled WGS sequence"/>
</dbReference>
<dbReference type="InterPro" id="IPR036413">
    <property type="entry name" value="YaeB-like_sf"/>
</dbReference>
<dbReference type="InterPro" id="IPR036414">
    <property type="entry name" value="YaeB_N_sf"/>
</dbReference>
<dbReference type="PANTHER" id="PTHR12818">
    <property type="entry name" value="TRNA (ADENINE(37)-N6)-METHYLTRANSFERASE"/>
    <property type="match status" value="1"/>
</dbReference>
<dbReference type="CDD" id="cd09281">
    <property type="entry name" value="UPF0066"/>
    <property type="match status" value="1"/>
</dbReference>
<dbReference type="EMBL" id="JBHTJN010000028">
    <property type="protein sequence ID" value="MFD0967005.1"/>
    <property type="molecule type" value="Genomic_DNA"/>
</dbReference>
<dbReference type="Gene3D" id="3.30.2310.10">
    <property type="entry name" value="YaeB-like"/>
    <property type="match status" value="1"/>
</dbReference>
<dbReference type="InterPro" id="IPR041369">
    <property type="entry name" value="TrmO_C"/>
</dbReference>
<comment type="similarity">
    <text evidence="2">Belongs to the tRNA methyltransferase O family.</text>
</comment>
<sequence>MLDLSLEIQPIGVIRSPYKEKFSVPRQPNLVEDGTGILELLPPYNQAETVRGLSEFSHLWLIFQFDKIPQGKWHPTVRPPRLGGNKRVGVFASRSTYRPNPLGLSKVRLNNIEIGYDKVWLHLGSLDLVDGTPVFDIKPYIAYSDNEPEAQCSFAQFKPQPLLKVELTPIAKMQLKEIEKKQPHFLRFVVDVISQDPRPAYQQGKIDLRIYGTTLYDFNIRWKIKQNTIDVAEVLSIQMLKG</sequence>
<keyword evidence="1" id="KW-0949">S-adenosyl-L-methionine</keyword>
<dbReference type="PANTHER" id="PTHR12818:SF0">
    <property type="entry name" value="TRNA (ADENINE(37)-N6)-METHYLTRANSFERASE"/>
    <property type="match status" value="1"/>
</dbReference>
<dbReference type="RefSeq" id="WP_380822162.1">
    <property type="nucleotide sequence ID" value="NZ_JBHTJN010000028.1"/>
</dbReference>
<dbReference type="InterPro" id="IPR023370">
    <property type="entry name" value="TrmO-like_N"/>
</dbReference>
<dbReference type="SUPFAM" id="SSF118196">
    <property type="entry name" value="YaeB-like"/>
    <property type="match status" value="1"/>
</dbReference>
<evidence type="ECO:0000313" key="5">
    <source>
        <dbReference type="Proteomes" id="UP001596996"/>
    </source>
</evidence>
<evidence type="ECO:0000259" key="3">
    <source>
        <dbReference type="PROSITE" id="PS51668"/>
    </source>
</evidence>
<dbReference type="InterPro" id="IPR023368">
    <property type="entry name" value="UPF0066_cons_site"/>
</dbReference>
<dbReference type="InterPro" id="IPR040372">
    <property type="entry name" value="YaeB-like"/>
</dbReference>
<dbReference type="Gene3D" id="2.40.30.70">
    <property type="entry name" value="YaeB-like"/>
    <property type="match status" value="1"/>
</dbReference>
<evidence type="ECO:0000256" key="1">
    <source>
        <dbReference type="ARBA" id="ARBA00022691"/>
    </source>
</evidence>
<feature type="domain" description="TsaA-like" evidence="3">
    <location>
        <begin position="8"/>
        <end position="149"/>
    </location>
</feature>
<proteinExistence type="inferred from homology"/>
<reference evidence="5" key="1">
    <citation type="journal article" date="2019" name="Int. J. Syst. Evol. Microbiol.">
        <title>The Global Catalogue of Microorganisms (GCM) 10K type strain sequencing project: providing services to taxonomists for standard genome sequencing and annotation.</title>
        <authorList>
            <consortium name="The Broad Institute Genomics Platform"/>
            <consortium name="The Broad Institute Genome Sequencing Center for Infectious Disease"/>
            <person name="Wu L."/>
            <person name="Ma J."/>
        </authorList>
    </citation>
    <scope>NUCLEOTIDE SEQUENCE [LARGE SCALE GENOMIC DNA]</scope>
    <source>
        <strain evidence="5">CCUG 61707</strain>
    </source>
</reference>
<organism evidence="4 5">
    <name type="scientific">Seminibacterium arietis</name>
    <dbReference type="NCBI Taxonomy" id="1173502"/>
    <lineage>
        <taxon>Bacteria</taxon>
        <taxon>Pseudomonadati</taxon>
        <taxon>Pseudomonadota</taxon>
        <taxon>Gammaproteobacteria</taxon>
        <taxon>Pasteurellales</taxon>
        <taxon>Pasteurellaceae</taxon>
        <taxon>Seminibacterium</taxon>
    </lineage>
</organism>